<dbReference type="InterPro" id="IPR004244">
    <property type="entry name" value="Transposase_22"/>
</dbReference>
<organism evidence="1 2">
    <name type="scientific">Paramuricea clavata</name>
    <name type="common">Red gorgonian</name>
    <name type="synonym">Violescent sea-whip</name>
    <dbReference type="NCBI Taxonomy" id="317549"/>
    <lineage>
        <taxon>Eukaryota</taxon>
        <taxon>Metazoa</taxon>
        <taxon>Cnidaria</taxon>
        <taxon>Anthozoa</taxon>
        <taxon>Octocorallia</taxon>
        <taxon>Malacalcyonacea</taxon>
        <taxon>Plexauridae</taxon>
        <taxon>Paramuricea</taxon>
    </lineage>
</organism>
<dbReference type="OrthoDB" id="6132130at2759"/>
<gene>
    <name evidence="1" type="ORF">PACLA_8A057256</name>
</gene>
<dbReference type="EMBL" id="CACRXK020002647">
    <property type="protein sequence ID" value="CAB3995361.1"/>
    <property type="molecule type" value="Genomic_DNA"/>
</dbReference>
<sequence length="226" mass="26946">MDRIDELCSMMQTVMKKLETLELIKDRILSVEQDVKSLKESINFAHAELDDLKKETKERKEAEDEREIKIKILEDSNRRLQESVIDLKARSMRDNLLFHNIQESDKEDCTDIIFKLLEEKLEMPDARREIKIDQAHRVGRKRDDRRKPRAIVAKFNFFPDREKIHYNTKKSKGTQIGISKQFPEEIEKVRQTLYPEMRRAKAANQRVRLVGDKLFINNVEFIPRHN</sequence>
<reference evidence="1" key="1">
    <citation type="submission" date="2020-04" db="EMBL/GenBank/DDBJ databases">
        <authorList>
            <person name="Alioto T."/>
            <person name="Alioto T."/>
            <person name="Gomez Garrido J."/>
        </authorList>
    </citation>
    <scope>NUCLEOTIDE SEQUENCE</scope>
    <source>
        <strain evidence="1">A484AB</strain>
    </source>
</reference>
<protein>
    <submittedName>
        <fullName evidence="1">Uncharacterized protein</fullName>
    </submittedName>
</protein>
<evidence type="ECO:0000313" key="1">
    <source>
        <dbReference type="EMBL" id="CAB3995361.1"/>
    </source>
</evidence>
<evidence type="ECO:0000313" key="2">
    <source>
        <dbReference type="Proteomes" id="UP001152795"/>
    </source>
</evidence>
<dbReference type="Gene3D" id="3.30.70.1820">
    <property type="entry name" value="L1 transposable element, RRM domain"/>
    <property type="match status" value="1"/>
</dbReference>
<dbReference type="PANTHER" id="PTHR11505">
    <property type="entry name" value="L1 TRANSPOSABLE ELEMENT-RELATED"/>
    <property type="match status" value="1"/>
</dbReference>
<proteinExistence type="predicted"/>
<name>A0A7D9HWX9_PARCT</name>
<dbReference type="AlphaFoldDB" id="A0A7D9HWX9"/>
<dbReference type="Proteomes" id="UP001152795">
    <property type="component" value="Unassembled WGS sequence"/>
</dbReference>
<accession>A0A7D9HWX9</accession>
<comment type="caution">
    <text evidence="1">The sequence shown here is derived from an EMBL/GenBank/DDBJ whole genome shotgun (WGS) entry which is preliminary data.</text>
</comment>
<keyword evidence="2" id="KW-1185">Reference proteome</keyword>